<dbReference type="Pfam" id="PF23590">
    <property type="entry name" value="NOT1_connector"/>
    <property type="match status" value="1"/>
</dbReference>
<dbReference type="FunFam" id="1.25.40.180:FF:000005">
    <property type="entry name" value="Ccr4-not transcription complex subunit 1 isoform"/>
    <property type="match status" value="1"/>
</dbReference>
<dbReference type="CDD" id="cd20710">
    <property type="entry name" value="NOT1_connector"/>
    <property type="match status" value="1"/>
</dbReference>
<evidence type="ECO:0000256" key="4">
    <source>
        <dbReference type="ARBA" id="ARBA00023163"/>
    </source>
</evidence>
<evidence type="ECO:0008006" key="14">
    <source>
        <dbReference type="Google" id="ProtNLM"/>
    </source>
</evidence>
<feature type="domain" description="CCR4-Not complex component Not1 C-terminal" evidence="8">
    <location>
        <begin position="1405"/>
        <end position="1457"/>
    </location>
</feature>
<reference evidence="13" key="1">
    <citation type="submission" date="2020-01" db="EMBL/GenBank/DDBJ databases">
        <title>Draft genome sequence of the Termite Coptotermes fromosanus.</title>
        <authorList>
            <person name="Itakura S."/>
            <person name="Yosikawa Y."/>
            <person name="Umezawa K."/>
        </authorList>
    </citation>
    <scope>NUCLEOTIDE SEQUENCE [LARGE SCALE GENOMIC DNA]</scope>
</reference>
<dbReference type="InterPro" id="IPR024557">
    <property type="entry name" value="CNOT1_dom_4"/>
</dbReference>
<dbReference type="OrthoDB" id="1933107at2759"/>
<evidence type="ECO:0000259" key="8">
    <source>
        <dbReference type="Pfam" id="PF04054"/>
    </source>
</evidence>
<dbReference type="PANTHER" id="PTHR13162:SF8">
    <property type="entry name" value="CCR4-NOT TRANSCRIPTION COMPLEX SUBUNIT 1"/>
    <property type="match status" value="1"/>
</dbReference>
<dbReference type="Pfam" id="PF12842">
    <property type="entry name" value="DUF3819"/>
    <property type="match status" value="1"/>
</dbReference>
<organism evidence="12 13">
    <name type="scientific">Coptotermes formosanus</name>
    <name type="common">Formosan subterranean termite</name>
    <dbReference type="NCBI Taxonomy" id="36987"/>
    <lineage>
        <taxon>Eukaryota</taxon>
        <taxon>Metazoa</taxon>
        <taxon>Ecdysozoa</taxon>
        <taxon>Arthropoda</taxon>
        <taxon>Hexapoda</taxon>
        <taxon>Insecta</taxon>
        <taxon>Pterygota</taxon>
        <taxon>Neoptera</taxon>
        <taxon>Polyneoptera</taxon>
        <taxon>Dictyoptera</taxon>
        <taxon>Blattodea</taxon>
        <taxon>Blattoidea</taxon>
        <taxon>Termitoidae</taxon>
        <taxon>Rhinotermitidae</taxon>
        <taxon>Coptotermes</taxon>
    </lineage>
</organism>
<evidence type="ECO:0000313" key="13">
    <source>
        <dbReference type="Proteomes" id="UP000502823"/>
    </source>
</evidence>
<protein>
    <recommendedName>
        <fullName evidence="14">CCR4-Not complex component Not1 C-terminal domain-containing protein</fullName>
    </recommendedName>
</protein>
<comment type="subcellular location">
    <subcellularLocation>
        <location evidence="1">Nucleus</location>
    </subcellularLocation>
</comment>
<gene>
    <name evidence="12" type="ORF">Cfor_01385</name>
</gene>
<keyword evidence="13" id="KW-1185">Reference proteome</keyword>
<comment type="similarity">
    <text evidence="6">Belongs to the CNOT1 family.</text>
</comment>
<evidence type="ECO:0000256" key="2">
    <source>
        <dbReference type="ARBA" id="ARBA00022491"/>
    </source>
</evidence>
<evidence type="ECO:0000259" key="9">
    <source>
        <dbReference type="Pfam" id="PF12842"/>
    </source>
</evidence>
<evidence type="ECO:0000256" key="3">
    <source>
        <dbReference type="ARBA" id="ARBA00023015"/>
    </source>
</evidence>
<feature type="compositionally biased region" description="Low complexity" evidence="7">
    <location>
        <begin position="427"/>
        <end position="441"/>
    </location>
</feature>
<feature type="compositionally biased region" description="Low complexity" evidence="7">
    <location>
        <begin position="450"/>
        <end position="470"/>
    </location>
</feature>
<dbReference type="GO" id="GO:0000288">
    <property type="term" value="P:nuclear-transcribed mRNA catabolic process, deadenylation-dependent decay"/>
    <property type="evidence" value="ECO:0007669"/>
    <property type="project" value="TreeGrafter"/>
</dbReference>
<evidence type="ECO:0000259" key="10">
    <source>
        <dbReference type="Pfam" id="PF16415"/>
    </source>
</evidence>
<evidence type="ECO:0000259" key="11">
    <source>
        <dbReference type="Pfam" id="PF23590"/>
    </source>
</evidence>
<dbReference type="Pfam" id="PF16415">
    <property type="entry name" value="CNOT1_CAF1_bind"/>
    <property type="match status" value="1"/>
</dbReference>
<dbReference type="GO" id="GO:0017148">
    <property type="term" value="P:negative regulation of translation"/>
    <property type="evidence" value="ECO:0007669"/>
    <property type="project" value="InterPro"/>
</dbReference>
<dbReference type="FunFam" id="1.25.40.790:FF:000001">
    <property type="entry name" value="Ccr4-not transcription complex subunit 1 isoform"/>
    <property type="match status" value="1"/>
</dbReference>
<dbReference type="InterPro" id="IPR040398">
    <property type="entry name" value="Not1"/>
</dbReference>
<accession>A0A6L2PVN2</accession>
<comment type="caution">
    <text evidence="12">The sequence shown here is derived from an EMBL/GenBank/DDBJ whole genome shotgun (WGS) entry which is preliminary data.</text>
</comment>
<sequence>MALSVGFVHHVPFGSSFGPELCGPHVQQNGATIETDQTCVLDLGVRSLKRLVVAAFTVSSLALKSRSKGAFMSLCLVWTGLPPSISSISSFSCTKMSAMLATHLSDCIVLHKCLSYVEFGLQSQEPPHRPQGPVLPVTLQSILTPISAATTAYKTVTSTTVTTTTTVAKTPTTAPAIATRVSGPSIANATNIDTLLVATEKEDKMTAPPEALQDKIGFVFNNLSQLNLQTKCDELREIVTEEYWPWMAQYLVMKRASIELNFHTLYSNFLDVLKIPELNLMVLLRSDKGIANFSDRSLLKNLGHWLGMLTLAKSRPILQVHIDLKALLAEAYHKGQQELLYVVPFVAKVLESCAKSKVFKPPNPWTMSIMNVLAELHQEPDLKLNLKFEIEVLCKNLNVDVADLKPSLYLKDQEKLRNLEYQLSQPVVSQSPAQQQPAAVSTEEMSKIAVSSSATPPTSVAPTNTTPTSNLPAGPPDPRFSYMDISVAGIGSLAPHVTVNGQVALFQAHPHLKQFIRPAVERAVQEWIHPVVDRSIKIALTTCEQIVKKDFALDSDETRMRAAAHHMVRNLTAGMAMITCRDQLLLSISTNLKQTFLSALMGATPQQKELVEQAATVAAQDNMELACAFIQKTAIEKAIPEIDKRLLNEFELRKHARSEGRRYCDPLVLTYQAERMPEQIRLKVGGVTSQQMAVYEEFARNIPGFLPLTERDTAMFVPKSVVVGLIHTADCHCSICNCLQVHLIFCTILLQTYGTDELGAVFEKIANDLDHYLQNIIGNQSVIPSNCHVGSLHNLLEALIIARKSRDAMTAVSLVQKAVEGILDGVPSMANDPELMIRHRDIHLREDASQSRLHCKKDFLICCRCLIECREEFKYNVDAVDCLIRSHLVSLQQYDMHLAQSMENGLNYMAVTFAMQLVQLYLVDERVNSTVTESDLYHTIEVLARIATHSRQPPEGLPALIELLRANHDPGVLADRAQGGPTAHIHSGILQARARDFDDPPGLVEKTEYLLREWISIHYSATAGRDPTRAFSIFVQQMNHHGILKTDDLITRFFRLSTQMCVDLCYRILAETPNTPTLVRTKCFHALDAFVRLIALLVKHSGDASNTNTKINLLNKDHDNRHTEFQQLPYHRIFIMLFLELNTPEPILEAINYQVLTAFCHTLHILRPAKAPGFAYAWLELVSHRVFIGRMLAITPQQKGWGMYAQLLIDLFKFLAPFLRNAELAKPVTLLYKGTLRVLLVLLHDFPEFLCDYHYGFCDVIPPNCIQMRNLILSAFPRNMRLPDPFTPNLKVDMLPEIAHAPRVLTNFASMIQPMNFKKDLDSYLKARAPVTFLSELRSNLQVSNEPGMRYNIPLMNALVLYVGTQAINYIRNKGHTPNMSTIAHSAHMDIFQNLAVDLDTEGNLRVLLERLIVNRPHPWGLLITFIELIKNPTYKFWNHEFVHCAPEIEKLFESVARSCMVQKQVQPPHENELAE</sequence>
<keyword evidence="5" id="KW-0539">Nucleus</keyword>
<feature type="region of interest" description="Disordered" evidence="7">
    <location>
        <begin position="427"/>
        <end position="477"/>
    </location>
</feature>
<dbReference type="GO" id="GO:0005634">
    <property type="term" value="C:nucleus"/>
    <property type="evidence" value="ECO:0007669"/>
    <property type="project" value="UniProtKB-SubCell"/>
</dbReference>
<keyword evidence="4" id="KW-0804">Transcription</keyword>
<evidence type="ECO:0000313" key="12">
    <source>
        <dbReference type="EMBL" id="GFG36254.1"/>
    </source>
</evidence>
<dbReference type="InParanoid" id="A0A6L2PVN2"/>
<keyword evidence="2" id="KW-0678">Repressor</keyword>
<name>A0A6L2PVN2_COPFO</name>
<dbReference type="GO" id="GO:0000932">
    <property type="term" value="C:P-body"/>
    <property type="evidence" value="ECO:0007669"/>
    <property type="project" value="TreeGrafter"/>
</dbReference>
<dbReference type="Pfam" id="PF04054">
    <property type="entry name" value="Not1"/>
    <property type="match status" value="2"/>
</dbReference>
<evidence type="ECO:0000256" key="6">
    <source>
        <dbReference type="ARBA" id="ARBA00025717"/>
    </source>
</evidence>
<dbReference type="EMBL" id="BLKM01000625">
    <property type="protein sequence ID" value="GFG36254.1"/>
    <property type="molecule type" value="Genomic_DNA"/>
</dbReference>
<dbReference type="InterPro" id="IPR032191">
    <property type="entry name" value="CNOT1_CAF1_bind"/>
</dbReference>
<evidence type="ECO:0000256" key="1">
    <source>
        <dbReference type="ARBA" id="ARBA00004123"/>
    </source>
</evidence>
<evidence type="ECO:0000256" key="7">
    <source>
        <dbReference type="SAM" id="MobiDB-lite"/>
    </source>
</evidence>
<keyword evidence="3" id="KW-0805">Transcription regulation</keyword>
<dbReference type="InterPro" id="IPR007196">
    <property type="entry name" value="CCR4-Not_Not1_C"/>
</dbReference>
<dbReference type="Gene3D" id="1.25.40.800">
    <property type="match status" value="2"/>
</dbReference>
<dbReference type="PANTHER" id="PTHR13162">
    <property type="entry name" value="CCR4-NOT TRANSCRIPTION COMPLEX"/>
    <property type="match status" value="1"/>
</dbReference>
<proteinExistence type="inferred from homology"/>
<feature type="domain" description="CCR4-Not complex component Not1 C-terminal" evidence="8">
    <location>
        <begin position="1139"/>
        <end position="1403"/>
    </location>
</feature>
<dbReference type="GO" id="GO:0060090">
    <property type="term" value="F:molecular adaptor activity"/>
    <property type="evidence" value="ECO:0007669"/>
    <property type="project" value="TreeGrafter"/>
</dbReference>
<feature type="domain" description="CCR4-NOT transcription complex subunit 1" evidence="9">
    <location>
        <begin position="510"/>
        <end position="657"/>
    </location>
</feature>
<dbReference type="GO" id="GO:0030015">
    <property type="term" value="C:CCR4-NOT core complex"/>
    <property type="evidence" value="ECO:0007669"/>
    <property type="project" value="InterPro"/>
</dbReference>
<feature type="domain" description="CCR4-NOT transcription complex subunit 1-like NOT1 connector" evidence="11">
    <location>
        <begin position="760"/>
        <end position="965"/>
    </location>
</feature>
<dbReference type="Gene3D" id="1.25.40.790">
    <property type="match status" value="1"/>
</dbReference>
<feature type="domain" description="CCR4-NOT transcription complex subunit 1 CAF1-binding" evidence="10">
    <location>
        <begin position="205"/>
        <end position="418"/>
    </location>
</feature>
<dbReference type="Proteomes" id="UP000502823">
    <property type="component" value="Unassembled WGS sequence"/>
</dbReference>
<evidence type="ECO:0000256" key="5">
    <source>
        <dbReference type="ARBA" id="ARBA00023242"/>
    </source>
</evidence>
<dbReference type="Gene3D" id="1.25.40.180">
    <property type="match status" value="1"/>
</dbReference>
<dbReference type="FunCoup" id="A0A6L2PVN2">
    <property type="interactions" value="1975"/>
</dbReference>
<dbReference type="InterPro" id="IPR055454">
    <property type="entry name" value="CNOT1-like_NOT1_connector"/>
</dbReference>